<feature type="compositionally biased region" description="Low complexity" evidence="1">
    <location>
        <begin position="513"/>
        <end position="526"/>
    </location>
</feature>
<feature type="domain" description="Outer membrane channel protein CpnT-like N-terminal" evidence="2">
    <location>
        <begin position="15"/>
        <end position="121"/>
    </location>
</feature>
<feature type="compositionally biased region" description="Low complexity" evidence="1">
    <location>
        <begin position="466"/>
        <end position="483"/>
    </location>
</feature>
<feature type="region of interest" description="Disordered" evidence="1">
    <location>
        <begin position="464"/>
        <end position="651"/>
    </location>
</feature>
<feature type="compositionally biased region" description="Basic and acidic residues" evidence="1">
    <location>
        <begin position="636"/>
        <end position="651"/>
    </location>
</feature>
<feature type="compositionally biased region" description="Basic and acidic residues" evidence="1">
    <location>
        <begin position="783"/>
        <end position="805"/>
    </location>
</feature>
<evidence type="ECO:0000313" key="4">
    <source>
        <dbReference type="Proteomes" id="UP000540412"/>
    </source>
</evidence>
<proteinExistence type="predicted"/>
<gene>
    <name evidence="3" type="ORF">BJY24_001724</name>
</gene>
<dbReference type="EMBL" id="JACHIT010000001">
    <property type="protein sequence ID" value="MBB5912857.1"/>
    <property type="molecule type" value="Genomic_DNA"/>
</dbReference>
<accession>A0A7W9UH82</accession>
<dbReference type="Pfam" id="PF25547">
    <property type="entry name" value="WXG100_2"/>
    <property type="match status" value="1"/>
</dbReference>
<feature type="compositionally biased region" description="Basic and acidic residues" evidence="1">
    <location>
        <begin position="557"/>
        <end position="575"/>
    </location>
</feature>
<dbReference type="InterPro" id="IPR057746">
    <property type="entry name" value="CpnT-like_N"/>
</dbReference>
<name>A0A7W9UH82_9NOCA</name>
<evidence type="ECO:0000259" key="2">
    <source>
        <dbReference type="Pfam" id="PF25547"/>
    </source>
</evidence>
<protein>
    <recommendedName>
        <fullName evidence="2">Outer membrane channel protein CpnT-like N-terminal domain-containing protein</fullName>
    </recommendedName>
</protein>
<feature type="region of interest" description="Disordered" evidence="1">
    <location>
        <begin position="1086"/>
        <end position="1115"/>
    </location>
</feature>
<organism evidence="3 4">
    <name type="scientific">Nocardia transvalensis</name>
    <dbReference type="NCBI Taxonomy" id="37333"/>
    <lineage>
        <taxon>Bacteria</taxon>
        <taxon>Bacillati</taxon>
        <taxon>Actinomycetota</taxon>
        <taxon>Actinomycetes</taxon>
        <taxon>Mycobacteriales</taxon>
        <taxon>Nocardiaceae</taxon>
        <taxon>Nocardia</taxon>
    </lineage>
</organism>
<feature type="compositionally biased region" description="Basic and acidic residues" evidence="1">
    <location>
        <begin position="834"/>
        <end position="847"/>
    </location>
</feature>
<dbReference type="RefSeq" id="WP_051161014.1">
    <property type="nucleotide sequence ID" value="NZ_JACHIT010000001.1"/>
</dbReference>
<comment type="caution">
    <text evidence="3">The sequence shown here is derived from an EMBL/GenBank/DDBJ whole genome shotgun (WGS) entry which is preliminary data.</text>
</comment>
<sequence length="2155" mass="235292">MGLDDIDITVLWEWIPDWILTALNFGSKYPDGRHMDGFDLRDGWRRHADELDRLEQDLRSVTDETFKWYEDGEGADKIKEQFDALFAADSKTSFPALVENMKGMGKYAGTGGTTIEGTKMLDAVFAGITARMVFALLPEWPWGTASVPLVLATGRVAIGQAFAKGVERAGLEAAEGALKKFLENYVKKVTIENAATPLLRWAGESAAKQAAVRAGVAGVDMAVKGAALDAGIQGVQMALGHREEYDWRQTAHTGIMWGVGGLVGAPIGMAGENLVRNLPSRFATVANMGVHAIGGAAGMYAGGITDQVATQVYRNVRYGQSIDLGKVNYRPDWHMVGAGAAMGALGGANRPKYSTDLQLSPGAAAGDGSIPRPMPSAAQEAAAKVQVDQVGRRLIIDSHPDRVMDPGAKARNTEIFQRAQELKDAPVAYRQDGAGNHVRTPEGQRIPMTQTERLAEMRGLEQRLNGAPASTTASPGAATGEGAHPANARPAPAGEQRAAPVGEQRAAPAGEPRTGAARGETRAGAAVSERPGHGSNLAAEARNEPVARVAEPAGAESETHAVPERRGGVAPEERPGGVVPEQRPGGLAPEQRAAGVAPEQRAAGVAPEQRAGIAGPERSVPQRDSAGDAGQPRGDVMAEKGDHDGAGRSEPDHAAVRYDSELANGQGIVYRENSTSIGEDGETHRVRDNVRNEGEHDVVVHGSRDGAPIPGRGHEVHPEQIVEAIRNNPHYREGTPIRLLACHSGNEVGWAQYIADRLGVPVRAPTDSVGTPRKTDSPAIIRDNGRWETFEPRRAEEALPADRPENAPAPRADSPAGQRRSAFDDPPGWDFMDEPSRPESGEGRRSPFEQALKYEEPPPLRPRPWPVDPASGYVIRDRDLDFLGLNREQVEWWMSGEAVLGMDPRTYRVWRFELLEALAKDGVPLDQVDIRVHGSGVNFFSSGGKKLLTEEELAGHPEALERMREWLGDDPERPTGRPFDSMYRLGLDLRSDFDLNISSGPMFERAAGKWDPEKFGGSLTKDHGYLNKRLAHSEFPHLHRWAADWGARTGREMSLAIFDAHGPVDVRHLGVFKDSLVFSESDWIVHRPPGDATPPSPDHDGSPQPDETPPAPDPTLYDWMGAEEYTLAEFDTALTERALEVARENGTTPEAEIMQFVLQRAVVRVFAEHPDAWILKGGESFLARFPDGRATTDLDLIRITEGDTARMEADYNAALSRDHGDHLRFEWLRNESIAGGRGIRVFHQVYLGSREPMELGIDLVPNREIDGYPSDTTHWVGETHAFPARQLFRFEGVGDPSHIRILSLEGFVRQKVAAMYTHDRDGGQPPQRCNDLVDLTLVALKTSWDGPRAHAMLREEFELRWSQGEQLYPPDRFANPNPEWGPKYADYARVTPGLPFTTLGEALPLLGKFLDPLLKPDPPQADWDHRTLNWVPRDGAGPTVGTPPEPRDPPGIVVAPLTEGIPAEPGAIHPAEVKLIPTPGDNPPSTAFAEPERIPQWDRLSGSADSVGSVPSIVDGVMNDPSVPELADKLAAIRDGLLPESAGAPSPVQNWDSKNLRFYSFQAGELFIHSAAAMTDPAITIEVGYLPDRVVDAYAREAEATHVSYTGELPDGMTRKQADAVALWRMLKGRPVVDVAPAELVRDLLDMHAQPLVDALAMRRNIIHEYGIAPERVRLAYGDDMRLTQTAEHQHMRAHIRALGALRDDPEAARAAMVRGMSGADPEARWERARGVVDRLDAAARELGVPAEKIALLWVRDQRANPTANRNGLDTQPGVLRQLIEETRAADPERHVVLVGDDIFHNRTGLREAWAADGVLDGVDTTTMVKFWDKARNGGTPLGPGEQGLVFHQLLADRDIIQIGTESGALEIPFLLGVPTVYLENQVFHLNKGNRWTLISQEWRYGHFETVCYPDGTVELDESGHPVREFHQVGETLPPPLRTVARVQFGPDLAVPKDRQAMPSDFPHQRVALTADRVYRLVETGELDRWAHRLGYTAPDGAGERVAWTTEQWARSRYYADQLHSWLHTEATPDTATRKWDAIRLALRGVVDPGFEADPEIPNRTLVHPYYVLQTDHPVPAAEHDRLAHAYGAPIAERPAAVAAALRTLLSDPGLRSRAVRDELLSQLDEAELAALRRSAAGVLDASRGSADPGPGDAG</sequence>
<reference evidence="3 4" key="1">
    <citation type="submission" date="2020-08" db="EMBL/GenBank/DDBJ databases">
        <title>Sequencing the genomes of 1000 actinobacteria strains.</title>
        <authorList>
            <person name="Klenk H.-P."/>
        </authorList>
    </citation>
    <scope>NUCLEOTIDE SEQUENCE [LARGE SCALE GENOMIC DNA]</scope>
    <source>
        <strain evidence="3 4">DSM 43582</strain>
    </source>
</reference>
<feature type="region of interest" description="Disordered" evidence="1">
    <location>
        <begin position="762"/>
        <end position="847"/>
    </location>
</feature>
<evidence type="ECO:0000313" key="3">
    <source>
        <dbReference type="EMBL" id="MBB5912857.1"/>
    </source>
</evidence>
<keyword evidence="4" id="KW-1185">Reference proteome</keyword>
<evidence type="ECO:0000256" key="1">
    <source>
        <dbReference type="SAM" id="MobiDB-lite"/>
    </source>
</evidence>
<dbReference type="Proteomes" id="UP000540412">
    <property type="component" value="Unassembled WGS sequence"/>
</dbReference>
<feature type="region of interest" description="Disordered" evidence="1">
    <location>
        <begin position="424"/>
        <end position="447"/>
    </location>
</feature>